<proteinExistence type="predicted"/>
<keyword evidence="1" id="KW-1133">Transmembrane helix</keyword>
<keyword evidence="1" id="KW-0812">Transmembrane</keyword>
<reference evidence="3 4" key="1">
    <citation type="submission" date="2018-08" db="EMBL/GenBank/DDBJ databases">
        <title>Thalassotalea euphylliae genome.</title>
        <authorList>
            <person name="Summers S."/>
            <person name="Rice S.A."/>
            <person name="Freckelton M.L."/>
            <person name="Nedved B.T."/>
            <person name="Hadfield M.G."/>
        </authorList>
    </citation>
    <scope>NUCLEOTIDE SEQUENCE [LARGE SCALE GENOMIC DNA]</scope>
    <source>
        <strain evidence="3 4">H1</strain>
    </source>
</reference>
<feature type="transmembrane region" description="Helical" evidence="1">
    <location>
        <begin position="12"/>
        <end position="33"/>
    </location>
</feature>
<gene>
    <name evidence="3" type="ORF">DXX93_14355</name>
</gene>
<organism evidence="3 4">
    <name type="scientific">Thalassotalea euphylliae</name>
    <dbReference type="NCBI Taxonomy" id="1655234"/>
    <lineage>
        <taxon>Bacteria</taxon>
        <taxon>Pseudomonadati</taxon>
        <taxon>Pseudomonadota</taxon>
        <taxon>Gammaproteobacteria</taxon>
        <taxon>Alteromonadales</taxon>
        <taxon>Colwelliaceae</taxon>
        <taxon>Thalassotalea</taxon>
    </lineage>
</organism>
<evidence type="ECO:0000313" key="4">
    <source>
        <dbReference type="Proteomes" id="UP000256478"/>
    </source>
</evidence>
<dbReference type="InterPro" id="IPR024478">
    <property type="entry name" value="HlyB_4HB_MCP"/>
</dbReference>
<feature type="domain" description="Chemotaxis methyl-accepting receptor HlyB-like 4HB MCP" evidence="2">
    <location>
        <begin position="5"/>
        <end position="96"/>
    </location>
</feature>
<evidence type="ECO:0000256" key="1">
    <source>
        <dbReference type="SAM" id="Phobius"/>
    </source>
</evidence>
<evidence type="ECO:0000313" key="3">
    <source>
        <dbReference type="EMBL" id="REL27620.1"/>
    </source>
</evidence>
<name>A0A3E0TT74_9GAMM</name>
<dbReference type="EMBL" id="QUOU01000001">
    <property type="protein sequence ID" value="REL27620.1"/>
    <property type="molecule type" value="Genomic_DNA"/>
</dbReference>
<dbReference type="AlphaFoldDB" id="A0A3E0TT74"/>
<dbReference type="RefSeq" id="WP_116008693.1">
    <property type="nucleotide sequence ID" value="NZ_QUOU01000001.1"/>
</dbReference>
<dbReference type="OrthoDB" id="9795078at2"/>
<comment type="caution">
    <text evidence="3">The sequence shown here is derived from an EMBL/GenBank/DDBJ whole genome shotgun (WGS) entry which is preliminary data.</text>
</comment>
<keyword evidence="1" id="KW-0472">Membrane</keyword>
<sequence length="107" mass="12166">MLARLKLSTQLYTSFGVILLLLTVISLASYFGFTKIHDSFVDYRGLARDTNLAGRVQANMLEMRLAVVNYSNTQSQAAVEQYQQRKDKMTEFLEQATVEIQQPERAA</sequence>
<accession>A0A3E0TT74</accession>
<dbReference type="Pfam" id="PF12729">
    <property type="entry name" value="4HB_MCP_1"/>
    <property type="match status" value="1"/>
</dbReference>
<protein>
    <recommendedName>
        <fullName evidence="2">Chemotaxis methyl-accepting receptor HlyB-like 4HB MCP domain-containing protein</fullName>
    </recommendedName>
</protein>
<dbReference type="Proteomes" id="UP000256478">
    <property type="component" value="Unassembled WGS sequence"/>
</dbReference>
<evidence type="ECO:0000259" key="2">
    <source>
        <dbReference type="Pfam" id="PF12729"/>
    </source>
</evidence>